<comment type="caution">
    <text evidence="2">The sequence shown here is derived from an EMBL/GenBank/DDBJ whole genome shotgun (WGS) entry which is preliminary data.</text>
</comment>
<dbReference type="Proteomes" id="UP000784294">
    <property type="component" value="Unassembled WGS sequence"/>
</dbReference>
<gene>
    <name evidence="2" type="ORF">PXEA_LOCUS35202</name>
</gene>
<evidence type="ECO:0000313" key="2">
    <source>
        <dbReference type="EMBL" id="VEL41762.1"/>
    </source>
</evidence>
<dbReference type="EMBL" id="CAAALY010270888">
    <property type="protein sequence ID" value="VEL41762.1"/>
    <property type="molecule type" value="Genomic_DNA"/>
</dbReference>
<accession>A0A3S5BDV5</accession>
<evidence type="ECO:0000313" key="3">
    <source>
        <dbReference type="Proteomes" id="UP000784294"/>
    </source>
</evidence>
<reference evidence="2" key="1">
    <citation type="submission" date="2018-11" db="EMBL/GenBank/DDBJ databases">
        <authorList>
            <consortium name="Pathogen Informatics"/>
        </authorList>
    </citation>
    <scope>NUCLEOTIDE SEQUENCE</scope>
</reference>
<dbReference type="AlphaFoldDB" id="A0A3S5BDV5"/>
<protein>
    <submittedName>
        <fullName evidence="2">Uncharacterized protein</fullName>
    </submittedName>
</protein>
<keyword evidence="3" id="KW-1185">Reference proteome</keyword>
<evidence type="ECO:0000256" key="1">
    <source>
        <dbReference type="SAM" id="MobiDB-lite"/>
    </source>
</evidence>
<proteinExistence type="predicted"/>
<sequence length="270" mass="29734">MLVDRLNSRFHHHPSDVGSQQALPTSWKKRAQRVIAHVEGRCGIDDVEGKREATRLDQIISRLIDSGREKWVHTRVPPNWPPAGYFRGIWRMNRHSSSGELAVAERITDCELLNKSRQNVPNCVEVGASGEEGVTPNPRQLADSNRPRANYCSGCRPAASSSWFEPWRLCICVAGPACNRPPPFGREETILPGRPRSGPASSLLFTSPRPEPQTEPEPETELDPAPSVRFHAGAQLSGLGSNCHSAANPTMWRPIEGESQDWPSLGGSDA</sequence>
<organism evidence="2 3">
    <name type="scientific">Protopolystoma xenopodis</name>
    <dbReference type="NCBI Taxonomy" id="117903"/>
    <lineage>
        <taxon>Eukaryota</taxon>
        <taxon>Metazoa</taxon>
        <taxon>Spiralia</taxon>
        <taxon>Lophotrochozoa</taxon>
        <taxon>Platyhelminthes</taxon>
        <taxon>Monogenea</taxon>
        <taxon>Polyopisthocotylea</taxon>
        <taxon>Polystomatidea</taxon>
        <taxon>Polystomatidae</taxon>
        <taxon>Protopolystoma</taxon>
    </lineage>
</organism>
<feature type="compositionally biased region" description="Polar residues" evidence="1">
    <location>
        <begin position="238"/>
        <end position="248"/>
    </location>
</feature>
<feature type="region of interest" description="Disordered" evidence="1">
    <location>
        <begin position="1"/>
        <end position="24"/>
    </location>
</feature>
<feature type="region of interest" description="Disordered" evidence="1">
    <location>
        <begin position="186"/>
        <end position="270"/>
    </location>
</feature>
<name>A0A3S5BDV5_9PLAT</name>